<name>A0ABY6ALX0_9PSED</name>
<sequence>MTGHTTDNTLALGDITVLLLGSGDLDYRARASAYVKSLGCKLAVLEAATGEQAHQALASVLATLETPFVVLAKDSDFLLPHGLQVARDWLCEHPESQGVQGYVLGMRPGNAVVAYHRQGLTAHRQPGRDARERVLEHALSGLQPWRALLRVQALRRAQAEAALRMADEHWLLGLSFALLRQADLEVLEHTLVVSECQQQQLDPDSLLPAVRKLRQWDEQAQAVFDDDEGFAIVRQFALTGAGAVEEPLLFTSPWTSVIQEPQRSFEARQWVELPYYSATLFTQLTAVEFLLHAWPAGQAQVRAVEGAWVRQHELLVRHANDNQQTLRGRYWQALGINLFAPQVCRQLLAVLTDEDEQARGELEQWLQRLQEVAAPALSDRLARTPSGQVMQTLAEATLSADDRKRVFKRLDGARKIGIALMVLDLDDDNEALQQTFDSVAQSGLRDMRIVVLKAGALPAITTARDTLHFIKVTADNVVTHLNQALAQLPSEWVLLLQAGDELAGSGLLRLQLELSQENACTAVCGNDVQRDSDGRLFVVQRPSADIDLLRSRPDLMAPHWLIRREAALNVGGFSAACPQALEFDLLLRLVEHNGLGGLAHVDEYLAVGLNRRDTMLAQASVTLDRHLAQLGYRAQVSADELGQLQIEFRHPGTPLVSILLAAGEDMQQLATSLASIQQRTRYPRYEVLVVTHGELGQQANLGAKVRMLACPSANLAERLDLAAGQARGEYLVLMSDRSQVSNPGWIEGLLNQAQRPEVGVVGCQMHDGDGRVSHAGYELLEGQRVHASWLGRELGESNGTLSLGVVRGCHAVSADGLMVRKEVVEALGGLSQMAPVDLELCVRVAQAGLLVLMAPQAQLYNPTLPIVPDGDCRPLAARAPWAFARAIPVDGAQGLAMPSCDGAPHWLKTLL</sequence>
<evidence type="ECO:0000313" key="1">
    <source>
        <dbReference type="EMBL" id="UXH38648.1"/>
    </source>
</evidence>
<dbReference type="Gene3D" id="3.90.550.10">
    <property type="entry name" value="Spore Coat Polysaccharide Biosynthesis Protein SpsA, Chain A"/>
    <property type="match status" value="2"/>
</dbReference>
<dbReference type="SUPFAM" id="SSF53448">
    <property type="entry name" value="Nucleotide-diphospho-sugar transferases"/>
    <property type="match status" value="2"/>
</dbReference>
<evidence type="ECO:0000313" key="2">
    <source>
        <dbReference type="Proteomes" id="UP001064504"/>
    </source>
</evidence>
<dbReference type="RefSeq" id="WP_261743823.1">
    <property type="nucleotide sequence ID" value="NZ_CP104557.1"/>
</dbReference>
<organism evidence="1 2">
    <name type="scientific">Pseudomonas promysalinigenes</name>
    <dbReference type="NCBI Taxonomy" id="485898"/>
    <lineage>
        <taxon>Bacteria</taxon>
        <taxon>Pseudomonadati</taxon>
        <taxon>Pseudomonadota</taxon>
        <taxon>Gammaproteobacteria</taxon>
        <taxon>Pseudomonadales</taxon>
        <taxon>Pseudomonadaceae</taxon>
        <taxon>Pseudomonas</taxon>
    </lineage>
</organism>
<dbReference type="EMBL" id="CP104557">
    <property type="protein sequence ID" value="UXH38648.1"/>
    <property type="molecule type" value="Genomic_DNA"/>
</dbReference>
<dbReference type="PANTHER" id="PTHR43685:SF2">
    <property type="entry name" value="GLYCOSYLTRANSFERASE 2-LIKE DOMAIN-CONTAINING PROTEIN"/>
    <property type="match status" value="1"/>
</dbReference>
<dbReference type="InterPro" id="IPR050834">
    <property type="entry name" value="Glycosyltransf_2"/>
</dbReference>
<accession>A0ABY6ALX0</accession>
<gene>
    <name evidence="1" type="ORF">N5C08_16900</name>
</gene>
<dbReference type="GO" id="GO:0016740">
    <property type="term" value="F:transferase activity"/>
    <property type="evidence" value="ECO:0007669"/>
    <property type="project" value="UniProtKB-KW"/>
</dbReference>
<proteinExistence type="predicted"/>
<dbReference type="InterPro" id="IPR029044">
    <property type="entry name" value="Nucleotide-diphossugar_trans"/>
</dbReference>
<dbReference type="Proteomes" id="UP001064504">
    <property type="component" value="Chromosome"/>
</dbReference>
<keyword evidence="1" id="KW-0808">Transferase</keyword>
<reference evidence="1" key="1">
    <citation type="submission" date="2022-09" db="EMBL/GenBank/DDBJ databases">
        <title>Complete genome sequence of Pseudomonas promysalinigenes strain RL-WG26, a newly isolated PGPR with the potential for plant salinity stress alleviation.</title>
        <authorList>
            <person name="Ren L."/>
            <person name="Wang G."/>
            <person name="Hu H."/>
        </authorList>
    </citation>
    <scope>NUCLEOTIDE SEQUENCE</scope>
    <source>
        <strain evidence="1">RL-WG26</strain>
    </source>
</reference>
<protein>
    <submittedName>
        <fullName evidence="1">Glycosyl transferase</fullName>
    </submittedName>
</protein>
<keyword evidence="2" id="KW-1185">Reference proteome</keyword>
<dbReference type="PANTHER" id="PTHR43685">
    <property type="entry name" value="GLYCOSYLTRANSFERASE"/>
    <property type="match status" value="1"/>
</dbReference>